<dbReference type="InterPro" id="IPR000760">
    <property type="entry name" value="Inositol_monophosphatase-like"/>
</dbReference>
<dbReference type="Pfam" id="PF00459">
    <property type="entry name" value="Inositol_P"/>
    <property type="match status" value="1"/>
</dbReference>
<gene>
    <name evidence="11" type="ORF">EYR41_000837</name>
</gene>
<feature type="binding site" evidence="10">
    <location>
        <position position="239"/>
    </location>
    <ligand>
        <name>Mg(2+)</name>
        <dbReference type="ChEBI" id="CHEBI:18420"/>
        <label>1</label>
        <note>catalytic</note>
    </ligand>
</feature>
<evidence type="ECO:0000256" key="8">
    <source>
        <dbReference type="ARBA" id="ARBA00044479"/>
    </source>
</evidence>
<keyword evidence="6 10" id="KW-0460">Magnesium</keyword>
<dbReference type="InterPro" id="IPR020583">
    <property type="entry name" value="Inositol_monoP_metal-BS"/>
</dbReference>
<evidence type="ECO:0000256" key="1">
    <source>
        <dbReference type="ARBA" id="ARBA00001946"/>
    </source>
</evidence>
<keyword evidence="4 10" id="KW-0479">Metal-binding</keyword>
<comment type="catalytic activity">
    <reaction evidence="9">
        <text>3'-phosphoadenylyl sulfate + H2O = adenosine 5'-phosphosulfate + phosphate</text>
        <dbReference type="Rhea" id="RHEA:77639"/>
        <dbReference type="ChEBI" id="CHEBI:15377"/>
        <dbReference type="ChEBI" id="CHEBI:43474"/>
        <dbReference type="ChEBI" id="CHEBI:58243"/>
        <dbReference type="ChEBI" id="CHEBI:58339"/>
        <dbReference type="EC" id="3.1.3.7"/>
    </reaction>
    <physiologicalReaction direction="left-to-right" evidence="9">
        <dbReference type="Rhea" id="RHEA:77640"/>
    </physiologicalReaction>
</comment>
<feature type="binding site" evidence="10">
    <location>
        <position position="236"/>
    </location>
    <ligand>
        <name>Mg(2+)</name>
        <dbReference type="ChEBI" id="CHEBI:18420"/>
        <label>1</label>
        <note>catalytic</note>
    </ligand>
</feature>
<dbReference type="GO" id="GO:0000103">
    <property type="term" value="P:sulfate assimilation"/>
    <property type="evidence" value="ECO:0007669"/>
    <property type="project" value="TreeGrafter"/>
</dbReference>
<comment type="catalytic activity">
    <reaction evidence="7">
        <text>adenosine 2',5'-bisphosphate + H2O = AMP + phosphate</text>
        <dbReference type="Rhea" id="RHEA:77643"/>
        <dbReference type="ChEBI" id="CHEBI:15377"/>
        <dbReference type="ChEBI" id="CHEBI:43474"/>
        <dbReference type="ChEBI" id="CHEBI:194156"/>
        <dbReference type="ChEBI" id="CHEBI:456215"/>
        <dbReference type="EC" id="3.1.3.7"/>
    </reaction>
    <physiologicalReaction direction="left-to-right" evidence="7">
        <dbReference type="Rhea" id="RHEA:77644"/>
    </physiologicalReaction>
</comment>
<dbReference type="SUPFAM" id="SSF56655">
    <property type="entry name" value="Carbohydrate phosphatase"/>
    <property type="match status" value="1"/>
</dbReference>
<dbReference type="InterPro" id="IPR020550">
    <property type="entry name" value="Inositol_monophosphatase_CS"/>
</dbReference>
<comment type="catalytic activity">
    <reaction evidence="8">
        <text>adenosine 3',5'-bisphosphate + H2O = AMP + phosphate</text>
        <dbReference type="Rhea" id="RHEA:10040"/>
        <dbReference type="ChEBI" id="CHEBI:15377"/>
        <dbReference type="ChEBI" id="CHEBI:43474"/>
        <dbReference type="ChEBI" id="CHEBI:58343"/>
        <dbReference type="ChEBI" id="CHEBI:456215"/>
        <dbReference type="EC" id="3.1.3.7"/>
    </reaction>
    <physiologicalReaction direction="left-to-right" evidence="8">
        <dbReference type="Rhea" id="RHEA:10041"/>
    </physiologicalReaction>
</comment>
<dbReference type="GO" id="GO:0046872">
    <property type="term" value="F:metal ion binding"/>
    <property type="evidence" value="ECO:0007669"/>
    <property type="project" value="UniProtKB-KW"/>
</dbReference>
<dbReference type="Proteomes" id="UP000297595">
    <property type="component" value="Unassembled WGS sequence"/>
</dbReference>
<evidence type="ECO:0000256" key="10">
    <source>
        <dbReference type="PIRSR" id="PIRSR600760-2"/>
    </source>
</evidence>
<dbReference type="NCBIfam" id="TIGR01330">
    <property type="entry name" value="bisphos_HAL2"/>
    <property type="match status" value="1"/>
</dbReference>
<feature type="binding site" evidence="10">
    <location>
        <position position="238"/>
    </location>
    <ligand>
        <name>Mg(2+)</name>
        <dbReference type="ChEBI" id="CHEBI:18420"/>
        <label>1</label>
        <note>catalytic</note>
    </ligand>
</feature>
<comment type="caution">
    <text evidence="11">The sequence shown here is derived from an EMBL/GenBank/DDBJ whole genome shotgun (WGS) entry which is preliminary data.</text>
</comment>
<accession>A0A7C8KES9</accession>
<evidence type="ECO:0000256" key="7">
    <source>
        <dbReference type="ARBA" id="ARBA00044466"/>
    </source>
</evidence>
<comment type="cofactor">
    <cofactor evidence="1 10">
        <name>Mg(2+)</name>
        <dbReference type="ChEBI" id="CHEBI:18420"/>
    </cofactor>
</comment>
<dbReference type="EMBL" id="SOZJ01000001">
    <property type="protein sequence ID" value="TGJ73764.1"/>
    <property type="molecule type" value="Genomic_DNA"/>
</dbReference>
<evidence type="ECO:0000256" key="9">
    <source>
        <dbReference type="ARBA" id="ARBA00044484"/>
    </source>
</evidence>
<feature type="binding site" evidence="10">
    <location>
        <position position="164"/>
    </location>
    <ligand>
        <name>Mg(2+)</name>
        <dbReference type="ChEBI" id="CHEBI:18420"/>
        <label>1</label>
        <note>catalytic</note>
    </ligand>
</feature>
<evidence type="ECO:0000256" key="3">
    <source>
        <dbReference type="ARBA" id="ARBA00012633"/>
    </source>
</evidence>
<dbReference type="InterPro" id="IPR051090">
    <property type="entry name" value="Inositol_monoP_superfamily"/>
</dbReference>
<evidence type="ECO:0000256" key="2">
    <source>
        <dbReference type="ARBA" id="ARBA00009759"/>
    </source>
</evidence>
<keyword evidence="5" id="KW-0378">Hydrolase</keyword>
<protein>
    <recommendedName>
        <fullName evidence="3">3'(2'),5'-bisphosphate nucleotidase</fullName>
        <ecNumber evidence="3">3.1.3.7</ecNumber>
    </recommendedName>
</protein>
<comment type="similarity">
    <text evidence="2">Belongs to the inositol monophosphatase superfamily.</text>
</comment>
<dbReference type="Gene3D" id="3.40.190.80">
    <property type="match status" value="1"/>
</dbReference>
<evidence type="ECO:0000256" key="5">
    <source>
        <dbReference type="ARBA" id="ARBA00022801"/>
    </source>
</evidence>
<dbReference type="PROSITE" id="PS00629">
    <property type="entry name" value="IMP_1"/>
    <property type="match status" value="1"/>
</dbReference>
<dbReference type="PROSITE" id="PS00630">
    <property type="entry name" value="IMP_2"/>
    <property type="match status" value="1"/>
</dbReference>
<evidence type="ECO:0000313" key="12">
    <source>
        <dbReference type="Proteomes" id="UP000297595"/>
    </source>
</evidence>
<dbReference type="FunFam" id="3.40.190.80:FF:000003">
    <property type="entry name" value="PAP-specific phosphatase HAL2-like"/>
    <property type="match status" value="1"/>
</dbReference>
<evidence type="ECO:0000256" key="4">
    <source>
        <dbReference type="ARBA" id="ARBA00022723"/>
    </source>
</evidence>
<dbReference type="PRINTS" id="PR00377">
    <property type="entry name" value="IMPHPHTASES"/>
</dbReference>
<dbReference type="GO" id="GO:0008441">
    <property type="term" value="F:3'(2'),5'-bisphosphate nucleotidase activity"/>
    <property type="evidence" value="ECO:0007669"/>
    <property type="project" value="UniProtKB-EC"/>
</dbReference>
<dbReference type="Gene3D" id="3.30.540.10">
    <property type="entry name" value="Fructose-1,6-Bisphosphatase, subunit A, domain 1"/>
    <property type="match status" value="1"/>
</dbReference>
<reference evidence="11 12" key="1">
    <citation type="submission" date="2019-03" db="EMBL/GenBank/DDBJ databases">
        <title>Nematode-trapping fungi genome.</title>
        <authorList>
            <person name="Vidal-Diez De Ulzurrun G."/>
        </authorList>
    </citation>
    <scope>NUCLEOTIDE SEQUENCE [LARGE SCALE GENOMIC DNA]</scope>
    <source>
        <strain evidence="11 12">TWF154</strain>
    </source>
</reference>
<dbReference type="CDD" id="cd01517">
    <property type="entry name" value="PAP_phosphatase"/>
    <property type="match status" value="1"/>
</dbReference>
<feature type="binding site" evidence="10">
    <location>
        <position position="381"/>
    </location>
    <ligand>
        <name>Mg(2+)</name>
        <dbReference type="ChEBI" id="CHEBI:18420"/>
        <label>1</label>
        <note>catalytic</note>
    </ligand>
</feature>
<name>A0A7C8KES9_ORBOL</name>
<dbReference type="EC" id="3.1.3.7" evidence="3"/>
<dbReference type="PANTHER" id="PTHR43200">
    <property type="entry name" value="PHOSPHATASE"/>
    <property type="match status" value="1"/>
</dbReference>
<evidence type="ECO:0000313" key="11">
    <source>
        <dbReference type="EMBL" id="TGJ73764.1"/>
    </source>
</evidence>
<dbReference type="GO" id="GO:0046854">
    <property type="term" value="P:phosphatidylinositol phosphate biosynthetic process"/>
    <property type="evidence" value="ECO:0007669"/>
    <property type="project" value="InterPro"/>
</dbReference>
<evidence type="ECO:0000256" key="6">
    <source>
        <dbReference type="ARBA" id="ARBA00022842"/>
    </source>
</evidence>
<dbReference type="InterPro" id="IPR006239">
    <property type="entry name" value="DPNP"/>
</dbReference>
<organism evidence="11 12">
    <name type="scientific">Orbilia oligospora</name>
    <name type="common">Nematode-trapping fungus</name>
    <name type="synonym">Arthrobotrys oligospora</name>
    <dbReference type="NCBI Taxonomy" id="2813651"/>
    <lineage>
        <taxon>Eukaryota</taxon>
        <taxon>Fungi</taxon>
        <taxon>Dikarya</taxon>
        <taxon>Ascomycota</taxon>
        <taxon>Pezizomycotina</taxon>
        <taxon>Orbiliomycetes</taxon>
        <taxon>Orbiliales</taxon>
        <taxon>Orbiliaceae</taxon>
        <taxon>Orbilia</taxon>
    </lineage>
</organism>
<dbReference type="AlphaFoldDB" id="A0A7C8KES9"/>
<dbReference type="PANTHER" id="PTHR43200:SF6">
    <property type="entry name" value="3'(2'),5'-BISPHOSPHATE NUCLEOTIDASE"/>
    <property type="match status" value="1"/>
</dbReference>
<proteinExistence type="inferred from homology"/>
<dbReference type="OrthoDB" id="411145at2759"/>
<sequence length="447" mass="47661">MRPSTSSKKPPQSPPRNPHPIPRVLVILSILLAILAIIIFGAAPEAFSRAQSSITRLFANTVCTNKRIGFICTAPGYRRVASVSRTMATTTTSTSSLPYEKERRIAELAVQRAAILSKAVYNSKVKGTLEKSDNSPVTIADFGAQALVFASLHNNFPDDNIIGEEDSGDLRSNKELASLVFKAITEAVYSNTTGQSSSESNSSNELGVINNEAEMLDLIDKGDCTDSGKGRVWALDPIDGTKGFLRGGQYAIALGLLVDGVVTVGVLGCPNLGEEGGVLLSAVKGQGTVVRPLTSDFSALPDPSRVTMNPITTTSDATFCEGVETGHSNHNLQAKIAAGLGITKPSVRYDSQAKYAALALGEAEIYLRLPSSMKYEEKIWDHAAGSLVVEEAGGVAFDMYGENLDFTTGRTFKRNKGVIVMPKAIQEDVVRVVREVAIEVYGGKSSL</sequence>